<evidence type="ECO:0000313" key="3">
    <source>
        <dbReference type="Proteomes" id="UP001175227"/>
    </source>
</evidence>
<dbReference type="Gene3D" id="6.10.140.1020">
    <property type="match status" value="1"/>
</dbReference>
<feature type="compositionally biased region" description="Low complexity" evidence="1">
    <location>
        <begin position="90"/>
        <end position="126"/>
    </location>
</feature>
<feature type="region of interest" description="Disordered" evidence="1">
    <location>
        <begin position="74"/>
        <end position="259"/>
    </location>
</feature>
<keyword evidence="3" id="KW-1185">Reference proteome</keyword>
<protein>
    <submittedName>
        <fullName evidence="2">Uncharacterized protein</fullName>
    </submittedName>
</protein>
<sequence length="538" mass="59407">MNSQQPDSYSDISSASLQADSLQSDYIGPRCSPDQELTAEITRNVSQNSHYDLHCADEPGLAVAHADSDLFTSSQILPETTDRNPDLIQFSPSKEALSSSSPCSSPSKIFSSSPSLSSQTSASTEPSPEESESSKQTLETDHDYDDQSQLISSDVDEQACNEDTGDNYDVDALPPSSSPLPLVSSPFRSSSPLQTVEEDSKDDALLQDHEFFHTPAESESKDIPASRNTSTSDMITEVTQQSAAAPKLPMQEPHSLDDIAPVIPPHVKSHAILAPGPKRPTVMSHLRQHKKLSTPFRSPLIKKEHDQLGSPLPAVSKPLVPAAKTIMHSEVKPVEVKHTVSNDPKKKHRTIRAAAQFKSPLSAAASSHVMPSVRMTPTIQSLERRVQVLRRAVKVKKDGEEELLESLAKRWTEAARELAWELWDLVKDNGANEGGSWGRDPKHKRGFEDSWGWEEKGDQKRLKIENSWGWDEPQRKEGGEDEDQMQGIEPRGENDDARDEGEDKPDNTMGLMLRQFGIAPDTLGWNEEDGMFAESLLR</sequence>
<dbReference type="EMBL" id="JAUEPR010000001">
    <property type="protein sequence ID" value="KAK0490641.1"/>
    <property type="molecule type" value="Genomic_DNA"/>
</dbReference>
<name>A0AA39PVS2_9AGAR</name>
<feature type="compositionally biased region" description="Polar residues" evidence="1">
    <location>
        <begin position="226"/>
        <end position="243"/>
    </location>
</feature>
<dbReference type="Proteomes" id="UP001175227">
    <property type="component" value="Unassembled WGS sequence"/>
</dbReference>
<feature type="compositionally biased region" description="Basic and acidic residues" evidence="1">
    <location>
        <begin position="453"/>
        <end position="464"/>
    </location>
</feature>
<comment type="caution">
    <text evidence="2">The sequence shown here is derived from an EMBL/GenBank/DDBJ whole genome shotgun (WGS) entry which is preliminary data.</text>
</comment>
<evidence type="ECO:0000313" key="2">
    <source>
        <dbReference type="EMBL" id="KAK0490641.1"/>
    </source>
</evidence>
<feature type="region of interest" description="Disordered" evidence="1">
    <location>
        <begin position="431"/>
        <end position="525"/>
    </location>
</feature>
<organism evidence="2 3">
    <name type="scientific">Armillaria novae-zelandiae</name>
    <dbReference type="NCBI Taxonomy" id="153914"/>
    <lineage>
        <taxon>Eukaryota</taxon>
        <taxon>Fungi</taxon>
        <taxon>Dikarya</taxon>
        <taxon>Basidiomycota</taxon>
        <taxon>Agaricomycotina</taxon>
        <taxon>Agaricomycetes</taxon>
        <taxon>Agaricomycetidae</taxon>
        <taxon>Agaricales</taxon>
        <taxon>Marasmiineae</taxon>
        <taxon>Physalacriaceae</taxon>
        <taxon>Armillaria</taxon>
    </lineage>
</organism>
<feature type="compositionally biased region" description="Acidic residues" evidence="1">
    <location>
        <begin position="154"/>
        <end position="169"/>
    </location>
</feature>
<feature type="compositionally biased region" description="Basic and acidic residues" evidence="1">
    <location>
        <begin position="202"/>
        <end position="224"/>
    </location>
</feature>
<evidence type="ECO:0000256" key="1">
    <source>
        <dbReference type="SAM" id="MobiDB-lite"/>
    </source>
</evidence>
<dbReference type="AlphaFoldDB" id="A0AA39PVS2"/>
<feature type="compositionally biased region" description="Low complexity" evidence="1">
    <location>
        <begin position="173"/>
        <end position="193"/>
    </location>
</feature>
<reference evidence="2" key="1">
    <citation type="submission" date="2023-06" db="EMBL/GenBank/DDBJ databases">
        <authorList>
            <consortium name="Lawrence Berkeley National Laboratory"/>
            <person name="Ahrendt S."/>
            <person name="Sahu N."/>
            <person name="Indic B."/>
            <person name="Wong-Bajracharya J."/>
            <person name="Merenyi Z."/>
            <person name="Ke H.-M."/>
            <person name="Monk M."/>
            <person name="Kocsube S."/>
            <person name="Drula E."/>
            <person name="Lipzen A."/>
            <person name="Balint B."/>
            <person name="Henrissat B."/>
            <person name="Andreopoulos B."/>
            <person name="Martin F.M."/>
            <person name="Harder C.B."/>
            <person name="Rigling D."/>
            <person name="Ford K.L."/>
            <person name="Foster G.D."/>
            <person name="Pangilinan J."/>
            <person name="Papanicolaou A."/>
            <person name="Barry K."/>
            <person name="LaButti K."/>
            <person name="Viragh M."/>
            <person name="Koriabine M."/>
            <person name="Yan M."/>
            <person name="Riley R."/>
            <person name="Champramary S."/>
            <person name="Plett K.L."/>
            <person name="Tsai I.J."/>
            <person name="Slot J."/>
            <person name="Sipos G."/>
            <person name="Plett J."/>
            <person name="Nagy L.G."/>
            <person name="Grigoriev I.V."/>
        </authorList>
    </citation>
    <scope>NUCLEOTIDE SEQUENCE</scope>
    <source>
        <strain evidence="2">ICMP 16352</strain>
    </source>
</reference>
<gene>
    <name evidence="2" type="ORF">IW261DRAFT_27939</name>
</gene>
<proteinExistence type="predicted"/>
<accession>A0AA39PVS2</accession>